<dbReference type="PIRSF" id="PIRSF014972">
    <property type="entry name" value="FlK"/>
    <property type="match status" value="1"/>
</dbReference>
<evidence type="ECO:0000313" key="2">
    <source>
        <dbReference type="EMBL" id="MFA1558611.1"/>
    </source>
</evidence>
<dbReference type="InterPro" id="IPR025540">
    <property type="entry name" value="FlK"/>
</dbReference>
<proteinExistence type="predicted"/>
<sequence>MRASLQPGLTAQLDYVVPPDRTVPHLLPESDHFAALPPVLATGYLVGIVEWTCMRALDGHLEDGEQTLGVHVDLSHQAPTPPGVTLTVHVELTAVEGTQLTYGVHAHDDAATVCRGTHRRAIVDTARFLARLRTRTAASSISQASPIRP</sequence>
<reference evidence="2 3" key="1">
    <citation type="submission" date="2023-11" db="EMBL/GenBank/DDBJ databases">
        <title>Actinomadura monticuli sp. nov., isolated from volcanic ash.</title>
        <authorList>
            <person name="Lee S.D."/>
            <person name="Yang H."/>
            <person name="Kim I.S."/>
        </authorList>
    </citation>
    <scope>NUCLEOTIDE SEQUENCE [LARGE SCALE GENOMIC DNA]</scope>
    <source>
        <strain evidence="2 3">DSM 45346</strain>
    </source>
</reference>
<gene>
    <name evidence="2" type="ORF">SM436_33385</name>
</gene>
<dbReference type="InterPro" id="IPR029069">
    <property type="entry name" value="HotDog_dom_sf"/>
</dbReference>
<dbReference type="PANTHER" id="PTHR36934:SF1">
    <property type="entry name" value="THIOESTERASE DOMAIN-CONTAINING PROTEIN"/>
    <property type="match status" value="1"/>
</dbReference>
<dbReference type="InterPro" id="IPR054485">
    <property type="entry name" value="FlK-like_dom"/>
</dbReference>
<dbReference type="PANTHER" id="PTHR36934">
    <property type="entry name" value="BLR0278 PROTEIN"/>
    <property type="match status" value="1"/>
</dbReference>
<feature type="domain" description="Fluoroacetyl-CoA-specific thioesterase-like" evidence="1">
    <location>
        <begin position="34"/>
        <end position="125"/>
    </location>
</feature>
<comment type="caution">
    <text evidence="2">The sequence shown here is derived from an EMBL/GenBank/DDBJ whole genome shotgun (WGS) entry which is preliminary data.</text>
</comment>
<accession>A0ABV4R6P7</accession>
<dbReference type="Gene3D" id="3.10.129.10">
    <property type="entry name" value="Hotdog Thioesterase"/>
    <property type="match status" value="1"/>
</dbReference>
<keyword evidence="3" id="KW-1185">Reference proteome</keyword>
<evidence type="ECO:0000313" key="3">
    <source>
        <dbReference type="Proteomes" id="UP001569904"/>
    </source>
</evidence>
<dbReference type="RefSeq" id="WP_371945631.1">
    <property type="nucleotide sequence ID" value="NZ_JAXCEH010000033.1"/>
</dbReference>
<dbReference type="EMBL" id="JAXCEH010000033">
    <property type="protein sequence ID" value="MFA1558611.1"/>
    <property type="molecule type" value="Genomic_DNA"/>
</dbReference>
<dbReference type="Proteomes" id="UP001569904">
    <property type="component" value="Unassembled WGS sequence"/>
</dbReference>
<protein>
    <submittedName>
        <fullName evidence="2">Thioesterase family protein</fullName>
    </submittedName>
</protein>
<dbReference type="SUPFAM" id="SSF54637">
    <property type="entry name" value="Thioesterase/thiol ester dehydrase-isomerase"/>
    <property type="match status" value="1"/>
</dbReference>
<name>A0ABV4R6P7_9ACTN</name>
<dbReference type="CDD" id="cd03440">
    <property type="entry name" value="hot_dog"/>
    <property type="match status" value="1"/>
</dbReference>
<dbReference type="Pfam" id="PF22636">
    <property type="entry name" value="FlK"/>
    <property type="match status" value="1"/>
</dbReference>
<evidence type="ECO:0000259" key="1">
    <source>
        <dbReference type="Pfam" id="PF22636"/>
    </source>
</evidence>
<organism evidence="2 3">
    <name type="scientific">Actinomadura chokoriensis</name>
    <dbReference type="NCBI Taxonomy" id="454156"/>
    <lineage>
        <taxon>Bacteria</taxon>
        <taxon>Bacillati</taxon>
        <taxon>Actinomycetota</taxon>
        <taxon>Actinomycetes</taxon>
        <taxon>Streptosporangiales</taxon>
        <taxon>Thermomonosporaceae</taxon>
        <taxon>Actinomadura</taxon>
    </lineage>
</organism>